<comment type="function">
    <text evidence="1">Tubulin-folding protein; involved in the early step of the tubulin folding pathway.</text>
</comment>
<sequence>MANRRRLFIQTNVVNRLMNDQRMYLQEFHSYQAQLQQLRHSNEDPDAILKMSKLVDESLMMVNDSAARLNNASKELCDLIKDLAALGDEEDVALSHRAKRILEEAQTVISSFVPPDPINTTKSWKYVSF</sequence>
<dbReference type="EMBL" id="JYDR01000003">
    <property type="protein sequence ID" value="KRY78541.1"/>
    <property type="molecule type" value="Genomic_DNA"/>
</dbReference>
<dbReference type="GO" id="GO:0048487">
    <property type="term" value="F:beta-tubulin binding"/>
    <property type="evidence" value="ECO:0007669"/>
    <property type="project" value="InterPro"/>
</dbReference>
<name>A0A0V1EXF8_TRIPS</name>
<reference evidence="9 10" key="1">
    <citation type="submission" date="2015-01" db="EMBL/GenBank/DDBJ databases">
        <title>Evolution of Trichinella species and genotypes.</title>
        <authorList>
            <person name="Korhonen P.K."/>
            <person name="Edoardo P."/>
            <person name="Giuseppe L.R."/>
            <person name="Gasser R.B."/>
        </authorList>
    </citation>
    <scope>NUCLEOTIDE SEQUENCE [LARGE SCALE GENOMIC DNA]</scope>
    <source>
        <strain evidence="7">ISS13</strain>
        <strain evidence="8">ISS588</strain>
    </source>
</reference>
<dbReference type="EMBL" id="JYDS01000002">
    <property type="protein sequence ID" value="KRZ34806.1"/>
    <property type="molecule type" value="Genomic_DNA"/>
</dbReference>
<comment type="caution">
    <text evidence="7">The sequence shown here is derived from an EMBL/GenBank/DDBJ whole genome shotgun (WGS) entry which is preliminary data.</text>
</comment>
<comment type="subcellular location">
    <subcellularLocation>
        <location evidence="6">Cytoplasm</location>
        <location evidence="6">Cytoskeleton</location>
    </subcellularLocation>
</comment>
<dbReference type="Proteomes" id="UP000054632">
    <property type="component" value="Unassembled WGS sequence"/>
</dbReference>
<dbReference type="SUPFAM" id="SSF46988">
    <property type="entry name" value="Tubulin chaperone cofactor A"/>
    <property type="match status" value="1"/>
</dbReference>
<evidence type="ECO:0000313" key="10">
    <source>
        <dbReference type="Proteomes" id="UP000054805"/>
    </source>
</evidence>
<dbReference type="PANTHER" id="PTHR21500">
    <property type="entry name" value="TUBULIN-SPECIFIC CHAPERONE A"/>
    <property type="match status" value="1"/>
</dbReference>
<dbReference type="InterPro" id="IPR004226">
    <property type="entry name" value="TBCA"/>
</dbReference>
<evidence type="ECO:0000256" key="3">
    <source>
        <dbReference type="ARBA" id="ARBA00015002"/>
    </source>
</evidence>
<dbReference type="GO" id="GO:0007021">
    <property type="term" value="P:tubulin complex assembly"/>
    <property type="evidence" value="ECO:0007669"/>
    <property type="project" value="UniProtKB-UniRule"/>
</dbReference>
<dbReference type="InterPro" id="IPR036126">
    <property type="entry name" value="TBCA_sf"/>
</dbReference>
<evidence type="ECO:0000256" key="5">
    <source>
        <dbReference type="ARBA" id="ARBA00026055"/>
    </source>
</evidence>
<evidence type="ECO:0000256" key="6">
    <source>
        <dbReference type="RuleBase" id="RU364030"/>
    </source>
</evidence>
<gene>
    <name evidence="7" type="ORF">T4A_12655</name>
    <name evidence="8" type="ORF">T4B_4537</name>
</gene>
<dbReference type="Proteomes" id="UP000054805">
    <property type="component" value="Unassembled WGS sequence"/>
</dbReference>
<evidence type="ECO:0000256" key="2">
    <source>
        <dbReference type="ARBA" id="ARBA00006806"/>
    </source>
</evidence>
<keyword evidence="6" id="KW-0206">Cytoskeleton</keyword>
<evidence type="ECO:0000313" key="7">
    <source>
        <dbReference type="EMBL" id="KRY78541.1"/>
    </source>
</evidence>
<dbReference type="Gene3D" id="1.20.58.90">
    <property type="match status" value="1"/>
</dbReference>
<protein>
    <recommendedName>
        <fullName evidence="3 6">Tubulin-specific chaperone A</fullName>
    </recommendedName>
</protein>
<comment type="similarity">
    <text evidence="2 6">Belongs to the TBCA family.</text>
</comment>
<evidence type="ECO:0000256" key="4">
    <source>
        <dbReference type="ARBA" id="ARBA00023186"/>
    </source>
</evidence>
<proteinExistence type="inferred from homology"/>
<evidence type="ECO:0000313" key="8">
    <source>
        <dbReference type="EMBL" id="KRZ34806.1"/>
    </source>
</evidence>
<dbReference type="GO" id="GO:0005874">
    <property type="term" value="C:microtubule"/>
    <property type="evidence" value="ECO:0007669"/>
    <property type="project" value="UniProtKB-KW"/>
</dbReference>
<organism evidence="7 9">
    <name type="scientific">Trichinella pseudospiralis</name>
    <name type="common">Parasitic roundworm</name>
    <dbReference type="NCBI Taxonomy" id="6337"/>
    <lineage>
        <taxon>Eukaryota</taxon>
        <taxon>Metazoa</taxon>
        <taxon>Ecdysozoa</taxon>
        <taxon>Nematoda</taxon>
        <taxon>Enoplea</taxon>
        <taxon>Dorylaimia</taxon>
        <taxon>Trichinellida</taxon>
        <taxon>Trichinellidae</taxon>
        <taxon>Trichinella</taxon>
    </lineage>
</organism>
<keyword evidence="10" id="KW-1185">Reference proteome</keyword>
<dbReference type="Pfam" id="PF02970">
    <property type="entry name" value="TBCA"/>
    <property type="match status" value="1"/>
</dbReference>
<evidence type="ECO:0000256" key="1">
    <source>
        <dbReference type="ARBA" id="ARBA00003046"/>
    </source>
</evidence>
<dbReference type="AlphaFoldDB" id="A0A0V1EXF8"/>
<keyword evidence="4 6" id="KW-0143">Chaperone</keyword>
<dbReference type="GO" id="GO:0005829">
    <property type="term" value="C:cytosol"/>
    <property type="evidence" value="ECO:0007669"/>
    <property type="project" value="TreeGrafter"/>
</dbReference>
<comment type="subunit">
    <text evidence="5 6">Supercomplex made of cofactors A to E. Cofactors A and D function by capturing and stabilizing tubulin in a quasi-native conformation. Cofactor E binds to the cofactor D-tubulin complex; interaction with cofactor C then causes the release of tubulin polypeptides that are committed to the native state.</text>
</comment>
<keyword evidence="6" id="KW-0963">Cytoplasm</keyword>
<evidence type="ECO:0000313" key="9">
    <source>
        <dbReference type="Proteomes" id="UP000054632"/>
    </source>
</evidence>
<dbReference type="PANTHER" id="PTHR21500:SF0">
    <property type="entry name" value="TUBULIN-SPECIFIC CHAPERONE A"/>
    <property type="match status" value="1"/>
</dbReference>
<keyword evidence="6" id="KW-0493">Microtubule</keyword>
<dbReference type="GO" id="GO:0007023">
    <property type="term" value="P:post-chaperonin tubulin folding pathway"/>
    <property type="evidence" value="ECO:0007669"/>
    <property type="project" value="UniProtKB-UniRule"/>
</dbReference>
<accession>A0A0V1EXF8</accession>